<dbReference type="SUPFAM" id="SSF55781">
    <property type="entry name" value="GAF domain-like"/>
    <property type="match status" value="2"/>
</dbReference>
<evidence type="ECO:0000256" key="4">
    <source>
        <dbReference type="ARBA" id="ARBA00022553"/>
    </source>
</evidence>
<dbReference type="GO" id="GO:0006355">
    <property type="term" value="P:regulation of DNA-templated transcription"/>
    <property type="evidence" value="ECO:0007669"/>
    <property type="project" value="InterPro"/>
</dbReference>
<evidence type="ECO:0000256" key="10">
    <source>
        <dbReference type="ARBA" id="ARBA00022991"/>
    </source>
</evidence>
<dbReference type="PANTHER" id="PTHR41523:SF8">
    <property type="entry name" value="ETHYLENE RESPONSE SENSOR PROTEIN"/>
    <property type="match status" value="1"/>
</dbReference>
<evidence type="ECO:0000256" key="6">
    <source>
        <dbReference type="ARBA" id="ARBA00022679"/>
    </source>
</evidence>
<dbReference type="GO" id="GO:0004673">
    <property type="term" value="F:protein histidine kinase activity"/>
    <property type="evidence" value="ECO:0007669"/>
    <property type="project" value="UniProtKB-EC"/>
</dbReference>
<dbReference type="SUPFAM" id="SSF55785">
    <property type="entry name" value="PYP-like sensor domain (PAS domain)"/>
    <property type="match status" value="1"/>
</dbReference>
<dbReference type="InterPro" id="IPR011006">
    <property type="entry name" value="CheY-like_superfamily"/>
</dbReference>
<evidence type="ECO:0000256" key="12">
    <source>
        <dbReference type="PROSITE-ProRule" id="PRU00169"/>
    </source>
</evidence>
<evidence type="ECO:0000313" key="15">
    <source>
        <dbReference type="EMBL" id="PTQ58407.1"/>
    </source>
</evidence>
<dbReference type="Gene3D" id="3.30.450.20">
    <property type="entry name" value="PAS domain"/>
    <property type="match status" value="1"/>
</dbReference>
<evidence type="ECO:0000256" key="11">
    <source>
        <dbReference type="ARBA" id="ARBA00023170"/>
    </source>
</evidence>
<evidence type="ECO:0000256" key="9">
    <source>
        <dbReference type="ARBA" id="ARBA00022840"/>
    </source>
</evidence>
<gene>
    <name evidence="15" type="ORF">C8J26_3708</name>
</gene>
<dbReference type="PRINTS" id="PR01033">
    <property type="entry name" value="PHYTOCHROME"/>
</dbReference>
<dbReference type="SMART" id="SM00911">
    <property type="entry name" value="HWE_HK"/>
    <property type="match status" value="1"/>
</dbReference>
<dbReference type="PROSITE" id="PS50046">
    <property type="entry name" value="PHYTOCHROME_2"/>
    <property type="match status" value="1"/>
</dbReference>
<dbReference type="EC" id="2.7.13.3" evidence="2"/>
<dbReference type="InterPro" id="IPR016132">
    <property type="entry name" value="Phyto_chromo_attachment"/>
</dbReference>
<dbReference type="Pfam" id="PF07536">
    <property type="entry name" value="HWE_HK"/>
    <property type="match status" value="1"/>
</dbReference>
<dbReference type="EMBL" id="QAOG01000008">
    <property type="protein sequence ID" value="PTQ58407.1"/>
    <property type="molecule type" value="Genomic_DNA"/>
</dbReference>
<organism evidence="15 16">
    <name type="scientific">Sphingomonas aurantiaca</name>
    <dbReference type="NCBI Taxonomy" id="185949"/>
    <lineage>
        <taxon>Bacteria</taxon>
        <taxon>Pseudomonadati</taxon>
        <taxon>Pseudomonadota</taxon>
        <taxon>Alphaproteobacteria</taxon>
        <taxon>Sphingomonadales</taxon>
        <taxon>Sphingomonadaceae</taxon>
        <taxon>Sphingomonas</taxon>
    </lineage>
</organism>
<dbReference type="Pfam" id="PF01590">
    <property type="entry name" value="GAF"/>
    <property type="match status" value="1"/>
</dbReference>
<dbReference type="Gene3D" id="3.30.450.40">
    <property type="match status" value="1"/>
</dbReference>
<dbReference type="Gene3D" id="3.40.50.2300">
    <property type="match status" value="1"/>
</dbReference>
<dbReference type="InterPro" id="IPR029016">
    <property type="entry name" value="GAF-like_dom_sf"/>
</dbReference>
<dbReference type="CDD" id="cd00130">
    <property type="entry name" value="PAS"/>
    <property type="match status" value="1"/>
</dbReference>
<evidence type="ECO:0000256" key="5">
    <source>
        <dbReference type="ARBA" id="ARBA00022606"/>
    </source>
</evidence>
<dbReference type="InterPro" id="IPR003018">
    <property type="entry name" value="GAF"/>
</dbReference>
<dbReference type="SMART" id="SM00448">
    <property type="entry name" value="REC"/>
    <property type="match status" value="1"/>
</dbReference>
<comment type="caution">
    <text evidence="15">The sequence shown here is derived from an EMBL/GenBank/DDBJ whole genome shotgun (WGS) entry which is preliminary data.</text>
</comment>
<dbReference type="InterPro" id="IPR043150">
    <property type="entry name" value="Phytochrome_PHY_sf"/>
</dbReference>
<comment type="catalytic activity">
    <reaction evidence="1">
        <text>ATP + protein L-histidine = ADP + protein N-phospho-L-histidine.</text>
        <dbReference type="EC" id="2.7.13.3"/>
    </reaction>
</comment>
<dbReference type="GO" id="GO:0005524">
    <property type="term" value="F:ATP binding"/>
    <property type="evidence" value="ECO:0007669"/>
    <property type="project" value="UniProtKB-KW"/>
</dbReference>
<dbReference type="RefSeq" id="WP_107959609.1">
    <property type="nucleotide sequence ID" value="NZ_QAOG01000008.1"/>
</dbReference>
<dbReference type="InterPro" id="IPR036890">
    <property type="entry name" value="HATPase_C_sf"/>
</dbReference>
<protein>
    <recommendedName>
        <fullName evidence="2">histidine kinase</fullName>
        <ecNumber evidence="2">2.7.13.3</ecNumber>
    </recommendedName>
</protein>
<dbReference type="InterPro" id="IPR001294">
    <property type="entry name" value="Phytochrome"/>
</dbReference>
<keyword evidence="16" id="KW-1185">Reference proteome</keyword>
<dbReference type="InterPro" id="IPR000014">
    <property type="entry name" value="PAS"/>
</dbReference>
<dbReference type="InterPro" id="IPR013654">
    <property type="entry name" value="PAS_2"/>
</dbReference>
<dbReference type="Pfam" id="PF08446">
    <property type="entry name" value="PAS_2"/>
    <property type="match status" value="1"/>
</dbReference>
<dbReference type="GO" id="GO:0009881">
    <property type="term" value="F:photoreceptor activity"/>
    <property type="evidence" value="ECO:0007669"/>
    <property type="project" value="UniProtKB-KW"/>
</dbReference>
<dbReference type="SMART" id="SM00065">
    <property type="entry name" value="GAF"/>
    <property type="match status" value="1"/>
</dbReference>
<accession>A0A2T5GGH5</accession>
<dbReference type="PROSITE" id="PS50110">
    <property type="entry name" value="RESPONSE_REGULATORY"/>
    <property type="match status" value="1"/>
</dbReference>
<dbReference type="GO" id="GO:0000160">
    <property type="term" value="P:phosphorelay signal transduction system"/>
    <property type="evidence" value="ECO:0007669"/>
    <property type="project" value="InterPro"/>
</dbReference>
<dbReference type="PIRSF" id="PIRSF036397">
    <property type="entry name" value="Bactrphtchrm_rec"/>
    <property type="match status" value="1"/>
</dbReference>
<dbReference type="InterPro" id="IPR013515">
    <property type="entry name" value="Phytochrome_cen-reg"/>
</dbReference>
<feature type="modified residue" description="4-aspartylphosphate" evidence="12">
    <location>
        <position position="794"/>
    </location>
</feature>
<keyword evidence="8 15" id="KW-0418">Kinase</keyword>
<dbReference type="InterPro" id="IPR035965">
    <property type="entry name" value="PAS-like_dom_sf"/>
</dbReference>
<proteinExistence type="predicted"/>
<dbReference type="Gene3D" id="3.30.565.10">
    <property type="entry name" value="Histidine kinase-like ATPase, C-terminal domain"/>
    <property type="match status" value="1"/>
</dbReference>
<evidence type="ECO:0000256" key="8">
    <source>
        <dbReference type="ARBA" id="ARBA00022777"/>
    </source>
</evidence>
<evidence type="ECO:0000256" key="7">
    <source>
        <dbReference type="ARBA" id="ARBA00022741"/>
    </source>
</evidence>
<keyword evidence="11" id="KW-0675">Receptor</keyword>
<sequence>MSGTVDQSIPDLTICDREPITRLDRIQSFGFLIALSNDWTIARASENTAEMLGTAAEQLIGCRLDTLISRQALHDIRNRMSILQATSSERLFDIGLITAKKRFDLSLHYSGDLLILEGEPSLPQDRMEAASMVRAMIERLKRAKSVADFHRDAARQVRAITGFERVMVYRFDANGNGDVIAESTRSNIESFLGLRYPASDIPVQARALYLANPFRIIADVHAPTVPVLPYRGQPEQALDMTHAVTRAVSPVHIEYLTNMGVGASLSISIIVEGRLWGLIACHHVDPRCPSFVMRTAAELFGHMYSMTLESRLRGYAATDERNARALSDRMMTAIAGDETLLTNAEWIRDIVGGMIQCDGVAIFQQGKLTLNGATPPESEITAIARYLDTTSPSRVYDTHEIAAIAPRCAQSADRAAGMLAIPVSRTPRDYIMLFRRELLEEVRWSGDPTKPVVQTEDGLRLSPRKSFEAFVETVRGKASPFSEADRRIGEAVRIAIIEVILRYSEAASDERRRATERSTLLIAELNHRVRNILTLVRGLIARTGQSATGVAQYTSSLNGRVQALARAHDYVTRSSWGPASLLALLDDEVNAHRRNGHDVFLIDGPPIHLHPTAISTMALVIHELATNSAKYGALSTEGTVHVALGIRADGGLDIRWRERGGPPVQAPTRRGFGSVVIERTVPFDLQGTAEIRYALSGLEADFYLPAKHVVAADRDMAIGCDAIAPEEAPVGAASTGINRLASTSILLLEDSMIIALETEDMLYALGANRVTTASTIAEADALLAAGRFDLAVLDINVAGQVSFDFAQRVRKAGVPYIFASGYGDQVALDGEETGTIVLQKPFELEHLRQALLMSLATRLA</sequence>
<dbReference type="Gene3D" id="3.30.450.270">
    <property type="match status" value="1"/>
</dbReference>
<dbReference type="SUPFAM" id="SSF52172">
    <property type="entry name" value="CheY-like"/>
    <property type="match status" value="1"/>
</dbReference>
<keyword evidence="9" id="KW-0067">ATP-binding</keyword>
<dbReference type="PANTHER" id="PTHR41523">
    <property type="entry name" value="TWO-COMPONENT SYSTEM SENSOR PROTEIN"/>
    <property type="match status" value="1"/>
</dbReference>
<feature type="domain" description="Response regulatory" evidence="14">
    <location>
        <begin position="744"/>
        <end position="855"/>
    </location>
</feature>
<evidence type="ECO:0000259" key="13">
    <source>
        <dbReference type="PROSITE" id="PS50046"/>
    </source>
</evidence>
<evidence type="ECO:0000256" key="3">
    <source>
        <dbReference type="ARBA" id="ARBA00022543"/>
    </source>
</evidence>
<dbReference type="AlphaFoldDB" id="A0A2T5GGH5"/>
<dbReference type="Proteomes" id="UP000244189">
    <property type="component" value="Unassembled WGS sequence"/>
</dbReference>
<keyword evidence="5" id="KW-0716">Sensory transduction</keyword>
<keyword evidence="6" id="KW-0808">Transferase</keyword>
<dbReference type="Pfam" id="PF00360">
    <property type="entry name" value="PHY"/>
    <property type="match status" value="1"/>
</dbReference>
<dbReference type="InterPro" id="IPR001789">
    <property type="entry name" value="Sig_transdc_resp-reg_receiver"/>
</dbReference>
<dbReference type="GO" id="GO:0009584">
    <property type="term" value="P:detection of visible light"/>
    <property type="evidence" value="ECO:0007669"/>
    <property type="project" value="InterPro"/>
</dbReference>
<keyword evidence="10" id="KW-0157">Chromophore</keyword>
<evidence type="ECO:0000313" key="16">
    <source>
        <dbReference type="Proteomes" id="UP000244189"/>
    </source>
</evidence>
<keyword evidence="7" id="KW-0547">Nucleotide-binding</keyword>
<keyword evidence="4 12" id="KW-0597">Phosphoprotein</keyword>
<name>A0A2T5GGH5_9SPHN</name>
<dbReference type="InterPro" id="IPR011102">
    <property type="entry name" value="Sig_transdc_His_kinase_HWE"/>
</dbReference>
<evidence type="ECO:0000256" key="1">
    <source>
        <dbReference type="ARBA" id="ARBA00000085"/>
    </source>
</evidence>
<evidence type="ECO:0000259" key="14">
    <source>
        <dbReference type="PROSITE" id="PS50110"/>
    </source>
</evidence>
<reference evidence="15 16" key="1">
    <citation type="submission" date="2018-04" db="EMBL/GenBank/DDBJ databases">
        <title>Genomic Encyclopedia of Type Strains, Phase III (KMG-III): the genomes of soil and plant-associated and newly described type strains.</title>
        <authorList>
            <person name="Whitman W."/>
        </authorList>
    </citation>
    <scope>NUCLEOTIDE SEQUENCE [LARGE SCALE GENOMIC DNA]</scope>
    <source>
        <strain evidence="15 16">MA101b</strain>
    </source>
</reference>
<dbReference type="InterPro" id="IPR009219">
    <property type="entry name" value="Bactrphtchr_CheY"/>
</dbReference>
<feature type="domain" description="Phytochrome chromophore attachment site" evidence="13">
    <location>
        <begin position="145"/>
        <end position="302"/>
    </location>
</feature>
<evidence type="ECO:0000256" key="2">
    <source>
        <dbReference type="ARBA" id="ARBA00012438"/>
    </source>
</evidence>
<keyword evidence="3" id="KW-0600">Photoreceptor protein</keyword>